<dbReference type="InterPro" id="IPR017896">
    <property type="entry name" value="4Fe4S_Fe-S-bd"/>
</dbReference>
<evidence type="ECO:0000259" key="4">
    <source>
        <dbReference type="PROSITE" id="PS51379"/>
    </source>
</evidence>
<protein>
    <submittedName>
        <fullName evidence="5">4Fe-4S ferredoxin</fullName>
    </submittedName>
</protein>
<dbReference type="GO" id="GO:0051536">
    <property type="term" value="F:iron-sulfur cluster binding"/>
    <property type="evidence" value="ECO:0007669"/>
    <property type="project" value="UniProtKB-KW"/>
</dbReference>
<reference evidence="5 6" key="1">
    <citation type="journal article" date="2019" name="Nat. Med.">
        <title>A library of human gut bacterial isolates paired with longitudinal multiomics data enables mechanistic microbiome research.</title>
        <authorList>
            <person name="Poyet M."/>
            <person name="Groussin M."/>
            <person name="Gibbons S.M."/>
            <person name="Avila-Pacheco J."/>
            <person name="Jiang X."/>
            <person name="Kearney S.M."/>
            <person name="Perrotta A.R."/>
            <person name="Berdy B."/>
            <person name="Zhao S."/>
            <person name="Lieberman T.D."/>
            <person name="Swanson P.K."/>
            <person name="Smith M."/>
            <person name="Roesemann S."/>
            <person name="Alexander J.E."/>
            <person name="Rich S.A."/>
            <person name="Livny J."/>
            <person name="Vlamakis H."/>
            <person name="Clish C."/>
            <person name="Bullock K."/>
            <person name="Deik A."/>
            <person name="Scott J."/>
            <person name="Pierce K.A."/>
            <person name="Xavier R.J."/>
            <person name="Alm E.J."/>
        </authorList>
    </citation>
    <scope>NUCLEOTIDE SEQUENCE [LARGE SCALE GENOMIC DNA]</scope>
    <source>
        <strain evidence="5 6">BIOML-A10</strain>
    </source>
</reference>
<organism evidence="5 6">
    <name type="scientific">Bacteroides salyersiae</name>
    <dbReference type="NCBI Taxonomy" id="291644"/>
    <lineage>
        <taxon>Bacteria</taxon>
        <taxon>Pseudomonadati</taxon>
        <taxon>Bacteroidota</taxon>
        <taxon>Bacteroidia</taxon>
        <taxon>Bacteroidales</taxon>
        <taxon>Bacteroidaceae</taxon>
        <taxon>Bacteroides</taxon>
    </lineage>
</organism>
<proteinExistence type="predicted"/>
<dbReference type="SUPFAM" id="SSF52218">
    <property type="entry name" value="Flavoproteins"/>
    <property type="match status" value="1"/>
</dbReference>
<evidence type="ECO:0000313" key="6">
    <source>
        <dbReference type="Proteomes" id="UP000422221"/>
    </source>
</evidence>
<dbReference type="GO" id="GO:0046872">
    <property type="term" value="F:metal ion binding"/>
    <property type="evidence" value="ECO:0007669"/>
    <property type="project" value="UniProtKB-KW"/>
</dbReference>
<dbReference type="Pfam" id="PF13187">
    <property type="entry name" value="Fer4_9"/>
    <property type="match status" value="1"/>
</dbReference>
<dbReference type="RefSeq" id="WP_005923519.1">
    <property type="nucleotide sequence ID" value="NZ_CABKSE010000001.1"/>
</dbReference>
<sequence>MIFYFSGTGNSKWIAEQLADRLKEQLIFIPETMRNAIFDYEMADKEKIGFVFPVYSWGPPPIVLQFIEQLNLQRYDKQYLFFVCSCGDDTGLTQQVFCNAVSRRGWKCDAGFSVIMPNNYVLLPGFDVDSKEIEERKLTDAIPKLAEIGSMLEEGKEVFQCHEGSFPFIKTKIINPFFTKWGISARKFHTTDACIACKRCEKACPMNNIVMVGWKPVWGTDCTSCLACYHICPQNAVQYGSVTGKKGQYFNPNEK</sequence>
<comment type="caution">
    <text evidence="5">The sequence shown here is derived from an EMBL/GenBank/DDBJ whole genome shotgun (WGS) entry which is preliminary data.</text>
</comment>
<evidence type="ECO:0000256" key="1">
    <source>
        <dbReference type="ARBA" id="ARBA00022723"/>
    </source>
</evidence>
<dbReference type="InterPro" id="IPR017900">
    <property type="entry name" value="4Fe4S_Fe_S_CS"/>
</dbReference>
<evidence type="ECO:0000256" key="2">
    <source>
        <dbReference type="ARBA" id="ARBA00023004"/>
    </source>
</evidence>
<dbReference type="InterPro" id="IPR047964">
    <property type="entry name" value="EFR1-like"/>
</dbReference>
<keyword evidence="3" id="KW-0411">Iron-sulfur</keyword>
<dbReference type="PROSITE" id="PS00198">
    <property type="entry name" value="4FE4S_FER_1"/>
    <property type="match status" value="2"/>
</dbReference>
<gene>
    <name evidence="5" type="ORF">F3F73_20460</name>
</gene>
<dbReference type="NCBIfam" id="NF038196">
    <property type="entry name" value="ferrodoxin_EFR1"/>
    <property type="match status" value="1"/>
</dbReference>
<dbReference type="Gene3D" id="3.40.50.360">
    <property type="match status" value="1"/>
</dbReference>
<evidence type="ECO:0000313" key="5">
    <source>
        <dbReference type="EMBL" id="KAA3758617.1"/>
    </source>
</evidence>
<name>A0A7J4XDK4_9BACE</name>
<dbReference type="Pfam" id="PF12724">
    <property type="entry name" value="Flavodoxin_5"/>
    <property type="match status" value="1"/>
</dbReference>
<dbReference type="GeneID" id="93116722"/>
<keyword evidence="1" id="KW-0479">Metal-binding</keyword>
<evidence type="ECO:0000256" key="3">
    <source>
        <dbReference type="ARBA" id="ARBA00023014"/>
    </source>
</evidence>
<accession>A0A7J4XDK4</accession>
<keyword evidence="2" id="KW-0408">Iron</keyword>
<feature type="domain" description="4Fe-4S ferredoxin-type" evidence="4">
    <location>
        <begin position="215"/>
        <end position="242"/>
    </location>
</feature>
<dbReference type="Gene3D" id="3.30.70.20">
    <property type="match status" value="1"/>
</dbReference>
<dbReference type="InterPro" id="IPR029039">
    <property type="entry name" value="Flavoprotein-like_sf"/>
</dbReference>
<dbReference type="InterPro" id="IPR026816">
    <property type="entry name" value="Flavodoxin_dom"/>
</dbReference>
<dbReference type="SUPFAM" id="SSF54862">
    <property type="entry name" value="4Fe-4S ferredoxins"/>
    <property type="match status" value="1"/>
</dbReference>
<dbReference type="Proteomes" id="UP000422221">
    <property type="component" value="Unassembled WGS sequence"/>
</dbReference>
<dbReference type="AlphaFoldDB" id="A0A7J4XDK4"/>
<feature type="domain" description="4Fe-4S ferredoxin-type" evidence="4">
    <location>
        <begin position="185"/>
        <end position="214"/>
    </location>
</feature>
<dbReference type="EMBL" id="VWMK01000026">
    <property type="protein sequence ID" value="KAA3758617.1"/>
    <property type="molecule type" value="Genomic_DNA"/>
</dbReference>
<dbReference type="PROSITE" id="PS51379">
    <property type="entry name" value="4FE4S_FER_2"/>
    <property type="match status" value="2"/>
</dbReference>